<dbReference type="InterPro" id="IPR004919">
    <property type="entry name" value="GmrSD_N"/>
</dbReference>
<dbReference type="EMBL" id="CACVAP010000090">
    <property type="protein sequence ID" value="CAA6818422.1"/>
    <property type="molecule type" value="Genomic_DNA"/>
</dbReference>
<proteinExistence type="predicted"/>
<dbReference type="AlphaFoldDB" id="A0A6S6TC57"/>
<dbReference type="Pfam" id="PF03235">
    <property type="entry name" value="GmrSD_N"/>
    <property type="match status" value="1"/>
</dbReference>
<name>A0A6S6TC57_9BACT</name>
<feature type="domain" description="GmrSD restriction endonucleases N-terminal" evidence="1">
    <location>
        <begin position="12"/>
        <end position="231"/>
    </location>
</feature>
<reference evidence="2" key="1">
    <citation type="submission" date="2020-01" db="EMBL/GenBank/DDBJ databases">
        <authorList>
            <person name="Meier V. D."/>
            <person name="Meier V D."/>
        </authorList>
    </citation>
    <scope>NUCLEOTIDE SEQUENCE</scope>
    <source>
        <strain evidence="2">HLG_WM_MAG_06</strain>
    </source>
</reference>
<dbReference type="PANTHER" id="PTHR35149">
    <property type="entry name" value="SLL5132 PROTEIN"/>
    <property type="match status" value="1"/>
</dbReference>
<organism evidence="2">
    <name type="scientific">uncultured Sulfurovum sp</name>
    <dbReference type="NCBI Taxonomy" id="269237"/>
    <lineage>
        <taxon>Bacteria</taxon>
        <taxon>Pseudomonadati</taxon>
        <taxon>Campylobacterota</taxon>
        <taxon>Epsilonproteobacteria</taxon>
        <taxon>Campylobacterales</taxon>
        <taxon>Sulfurovaceae</taxon>
        <taxon>Sulfurovum</taxon>
        <taxon>environmental samples</taxon>
    </lineage>
</organism>
<evidence type="ECO:0000313" key="2">
    <source>
        <dbReference type="EMBL" id="CAA6818422.1"/>
    </source>
</evidence>
<gene>
    <name evidence="2" type="ORF">HELGO_WM7455</name>
</gene>
<evidence type="ECO:0000259" key="1">
    <source>
        <dbReference type="Pfam" id="PF03235"/>
    </source>
</evidence>
<sequence length="574" mass="68688">MALTLNAEQKSIYKIFSGENQYIIPPYQRAYSWTNIECKALFEDIKKAFYDSEQEGYFLGNIVLAKSREERNKLEVIDGQQRLTSLTLLLKVLLSFDKDNKALYDAIWIKDRRTDEEIQRLETTVFMEKDFNYFKEVLAFNLSSDICNSIKEKDNLFKKNICYFYNELKEFKKHNDILKFSDFLLDSIYILPIETEDEDADKAREKALKIFETINNRGLSLSTSDIFKARLYSMALNELEHKEFIQQWKKLYSYSDKINYSIDEIFKIYAHIDKNNKIENEINLRIFFLEKEDSPFNHKKYQEIFNDLFRIIESINFYNDVSNRPQVYPVLAKYFQVIKYIDKKKKIDIELILKLYKTSLTDYPKDKHQEYDSLILFSRRYIRKFILKNYEMVQLKIDELVKDSYKIPKDLSLDIFTLLSFYLNNEQNAISPLFSFNYIMIHDTMSTLDKKIMQKMNSHDKKDGLLTIEDKKKRNDLTKKLWLASPFYPDKYTEIKKSLGNKIVVDFTQNYNSFDNQVKLFLNSNIKDVRKIGKKISEYELVGTNLEDRTKELIKRLAIFLDDENDKYRSKEFN</sequence>
<accession>A0A6S6TC57</accession>
<protein>
    <submittedName>
        <fullName evidence="2">DUF262 domain-containing protein</fullName>
    </submittedName>
</protein>
<dbReference type="PANTHER" id="PTHR35149:SF2">
    <property type="entry name" value="DUF262 DOMAIN-CONTAINING PROTEIN"/>
    <property type="match status" value="1"/>
</dbReference>